<dbReference type="PIRSF" id="PIRSF006621">
    <property type="entry name" value="Dus"/>
    <property type="match status" value="1"/>
</dbReference>
<accession>A0A1G2K6X9</accession>
<keyword evidence="4 12" id="KW-0285">Flavoprotein</keyword>
<feature type="binding site" evidence="14">
    <location>
        <position position="84"/>
    </location>
    <ligand>
        <name>FMN</name>
        <dbReference type="ChEBI" id="CHEBI:58210"/>
    </ligand>
</feature>
<keyword evidence="6 12" id="KW-0819">tRNA processing</keyword>
<feature type="active site" description="Proton donor" evidence="13">
    <location>
        <position position="114"/>
    </location>
</feature>
<feature type="binding site" evidence="14">
    <location>
        <position position="182"/>
    </location>
    <ligand>
        <name>FMN</name>
        <dbReference type="ChEBI" id="CHEBI:58210"/>
    </ligand>
</feature>
<feature type="domain" description="DUS-like FMN-binding" evidence="15">
    <location>
        <begin position="26"/>
        <end position="317"/>
    </location>
</feature>
<evidence type="ECO:0000256" key="3">
    <source>
        <dbReference type="ARBA" id="ARBA00022555"/>
    </source>
</evidence>
<evidence type="ECO:0000256" key="6">
    <source>
        <dbReference type="ARBA" id="ARBA00022694"/>
    </source>
</evidence>
<evidence type="ECO:0000256" key="13">
    <source>
        <dbReference type="PIRSR" id="PIRSR006621-1"/>
    </source>
</evidence>
<dbReference type="InterPro" id="IPR035587">
    <property type="entry name" value="DUS-like_FMN-bd"/>
</dbReference>
<protein>
    <recommendedName>
        <fullName evidence="12">tRNA-dihydrouridine synthase</fullName>
        <ecNumber evidence="12">1.3.1.-</ecNumber>
    </recommendedName>
</protein>
<dbReference type="Proteomes" id="UP000177152">
    <property type="component" value="Unassembled WGS sequence"/>
</dbReference>
<dbReference type="PROSITE" id="PS01136">
    <property type="entry name" value="UPF0034"/>
    <property type="match status" value="1"/>
</dbReference>
<evidence type="ECO:0000256" key="2">
    <source>
        <dbReference type="ARBA" id="ARBA00002790"/>
    </source>
</evidence>
<dbReference type="PANTHER" id="PTHR45846:SF1">
    <property type="entry name" value="TRNA-DIHYDROURIDINE(47) SYNTHASE [NAD(P)(+)]-LIKE"/>
    <property type="match status" value="1"/>
</dbReference>
<name>A0A1G2K6X9_9BACT</name>
<keyword evidence="9 12" id="KW-0560">Oxidoreductase</keyword>
<evidence type="ECO:0000256" key="1">
    <source>
        <dbReference type="ARBA" id="ARBA00001917"/>
    </source>
</evidence>
<dbReference type="SUPFAM" id="SSF51395">
    <property type="entry name" value="FMN-linked oxidoreductases"/>
    <property type="match status" value="1"/>
</dbReference>
<dbReference type="EMBL" id="MHQC01000016">
    <property type="protein sequence ID" value="OGZ95204.1"/>
    <property type="molecule type" value="Genomic_DNA"/>
</dbReference>
<dbReference type="Gene3D" id="3.20.20.70">
    <property type="entry name" value="Aldolase class I"/>
    <property type="match status" value="1"/>
</dbReference>
<comment type="catalytic activity">
    <reaction evidence="10">
        <text>a 5,6-dihydrouridine in tRNA + NADP(+) = a uridine in tRNA + NADPH + H(+)</text>
        <dbReference type="Rhea" id="RHEA:23624"/>
        <dbReference type="Rhea" id="RHEA-COMP:13339"/>
        <dbReference type="Rhea" id="RHEA-COMP:13887"/>
        <dbReference type="ChEBI" id="CHEBI:15378"/>
        <dbReference type="ChEBI" id="CHEBI:57783"/>
        <dbReference type="ChEBI" id="CHEBI:58349"/>
        <dbReference type="ChEBI" id="CHEBI:65315"/>
        <dbReference type="ChEBI" id="CHEBI:74443"/>
    </reaction>
</comment>
<proteinExistence type="inferred from homology"/>
<evidence type="ECO:0000256" key="11">
    <source>
        <dbReference type="ARBA" id="ARBA00048802"/>
    </source>
</evidence>
<dbReference type="CDD" id="cd02801">
    <property type="entry name" value="DUS_like_FMN"/>
    <property type="match status" value="1"/>
</dbReference>
<comment type="function">
    <text evidence="2 12">Catalyzes the synthesis of 5,6-dihydrouridine (D), a modified base found in the D-loop of most tRNAs, via the reduction of the C5-C6 double bond in target uridines.</text>
</comment>
<dbReference type="InterPro" id="IPR024036">
    <property type="entry name" value="tRNA-dHydroUridine_Synthase_C"/>
</dbReference>
<evidence type="ECO:0000259" key="15">
    <source>
        <dbReference type="Pfam" id="PF01207"/>
    </source>
</evidence>
<keyword evidence="7" id="KW-0521">NADP</keyword>
<comment type="similarity">
    <text evidence="12">Belongs to the dus family.</text>
</comment>
<dbReference type="EC" id="1.3.1.-" evidence="12"/>
<dbReference type="InterPro" id="IPR013785">
    <property type="entry name" value="Aldolase_TIM"/>
</dbReference>
<comment type="catalytic activity">
    <reaction evidence="11">
        <text>a 5,6-dihydrouridine in tRNA + NAD(+) = a uridine in tRNA + NADH + H(+)</text>
        <dbReference type="Rhea" id="RHEA:54452"/>
        <dbReference type="Rhea" id="RHEA-COMP:13339"/>
        <dbReference type="Rhea" id="RHEA-COMP:13887"/>
        <dbReference type="ChEBI" id="CHEBI:15378"/>
        <dbReference type="ChEBI" id="CHEBI:57540"/>
        <dbReference type="ChEBI" id="CHEBI:57945"/>
        <dbReference type="ChEBI" id="CHEBI:65315"/>
        <dbReference type="ChEBI" id="CHEBI:74443"/>
    </reaction>
</comment>
<evidence type="ECO:0000256" key="7">
    <source>
        <dbReference type="ARBA" id="ARBA00022857"/>
    </source>
</evidence>
<dbReference type="PANTHER" id="PTHR45846">
    <property type="entry name" value="TRNA-DIHYDROURIDINE(47) SYNTHASE [NAD(P)(+)]-LIKE"/>
    <property type="match status" value="1"/>
</dbReference>
<evidence type="ECO:0000256" key="10">
    <source>
        <dbReference type="ARBA" id="ARBA00048205"/>
    </source>
</evidence>
<keyword evidence="14" id="KW-0547">Nucleotide-binding</keyword>
<dbReference type="Gene3D" id="1.10.1200.80">
    <property type="entry name" value="Putative flavin oxidoreducatase, domain 2"/>
    <property type="match status" value="1"/>
</dbReference>
<evidence type="ECO:0000256" key="8">
    <source>
        <dbReference type="ARBA" id="ARBA00022884"/>
    </source>
</evidence>
<evidence type="ECO:0000256" key="14">
    <source>
        <dbReference type="PIRSR" id="PIRSR006621-2"/>
    </source>
</evidence>
<organism evidence="16 17">
    <name type="scientific">Candidatus Sungbacteria bacterium RIFCSPHIGHO2_01_FULL_47_32</name>
    <dbReference type="NCBI Taxonomy" id="1802264"/>
    <lineage>
        <taxon>Bacteria</taxon>
        <taxon>Candidatus Sungiibacteriota</taxon>
    </lineage>
</organism>
<feature type="binding site" evidence="14">
    <location>
        <begin position="28"/>
        <end position="30"/>
    </location>
    <ligand>
        <name>FMN</name>
        <dbReference type="ChEBI" id="CHEBI:58210"/>
    </ligand>
</feature>
<evidence type="ECO:0000313" key="16">
    <source>
        <dbReference type="EMBL" id="OGZ95204.1"/>
    </source>
</evidence>
<feature type="binding site" evidence="14">
    <location>
        <position position="154"/>
    </location>
    <ligand>
        <name>FMN</name>
        <dbReference type="ChEBI" id="CHEBI:58210"/>
    </ligand>
</feature>
<keyword evidence="3" id="KW-0820">tRNA-binding</keyword>
<keyword evidence="5 12" id="KW-0288">FMN</keyword>
<evidence type="ECO:0000313" key="17">
    <source>
        <dbReference type="Proteomes" id="UP000177152"/>
    </source>
</evidence>
<dbReference type="GO" id="GO:0000049">
    <property type="term" value="F:tRNA binding"/>
    <property type="evidence" value="ECO:0007669"/>
    <property type="project" value="UniProtKB-KW"/>
</dbReference>
<comment type="caution">
    <text evidence="16">The sequence shown here is derived from an EMBL/GenBank/DDBJ whole genome shotgun (WGS) entry which is preliminary data.</text>
</comment>
<dbReference type="AlphaFoldDB" id="A0A1G2K6X9"/>
<dbReference type="GO" id="GO:0017150">
    <property type="term" value="F:tRNA dihydrouridine synthase activity"/>
    <property type="evidence" value="ECO:0007669"/>
    <property type="project" value="InterPro"/>
</dbReference>
<dbReference type="Pfam" id="PF01207">
    <property type="entry name" value="Dus"/>
    <property type="match status" value="1"/>
</dbReference>
<evidence type="ECO:0000256" key="12">
    <source>
        <dbReference type="PIRNR" id="PIRNR006621"/>
    </source>
</evidence>
<dbReference type="InterPro" id="IPR001269">
    <property type="entry name" value="DUS_fam"/>
</dbReference>
<dbReference type="GO" id="GO:0050660">
    <property type="term" value="F:flavin adenine dinucleotide binding"/>
    <property type="evidence" value="ECO:0007669"/>
    <property type="project" value="InterPro"/>
</dbReference>
<reference evidence="16 17" key="1">
    <citation type="journal article" date="2016" name="Nat. Commun.">
        <title>Thousands of microbial genomes shed light on interconnected biogeochemical processes in an aquifer system.</title>
        <authorList>
            <person name="Anantharaman K."/>
            <person name="Brown C.T."/>
            <person name="Hug L.A."/>
            <person name="Sharon I."/>
            <person name="Castelle C.J."/>
            <person name="Probst A.J."/>
            <person name="Thomas B.C."/>
            <person name="Singh A."/>
            <person name="Wilkins M.J."/>
            <person name="Karaoz U."/>
            <person name="Brodie E.L."/>
            <person name="Williams K.H."/>
            <person name="Hubbard S.S."/>
            <person name="Banfield J.F."/>
        </authorList>
    </citation>
    <scope>NUCLEOTIDE SEQUENCE [LARGE SCALE GENOMIC DNA]</scope>
</reference>
<comment type="cofactor">
    <cofactor evidence="1 12 14">
        <name>FMN</name>
        <dbReference type="ChEBI" id="CHEBI:58210"/>
    </cofactor>
</comment>
<keyword evidence="8" id="KW-0694">RNA-binding</keyword>
<evidence type="ECO:0000256" key="4">
    <source>
        <dbReference type="ARBA" id="ARBA00022630"/>
    </source>
</evidence>
<gene>
    <name evidence="16" type="ORF">A2633_00265</name>
</gene>
<sequence>MSPSFWQKLSAGGGSASGEKKPIFAIAPMANVTDAAFRKMFVECGRPDVFWTEFVSVEGLLSRGKEALLPDLWFDKSEHPIVAQIFGSNPEQLERIGPLIRELGFDGVDINMGCPDKNVEKQGAGAALIKTPELAKQIIRALKKGAGPIPVSVKTRIGYSKNEISTWIPALLEEGLAALTVHLRTRKEMSDVPAHWELGEEIVRLRDRYAPQTLILGNGDLNSLDVARARVKESGMDGAMIGQGVFGNPWFFSGRIPDTKEKLTLMVRHAELFEKMFQGKKSFAVMKKHFKAYSKGFAGFRELYLRLMKVKNSAETRKITEEFFGGTL</sequence>
<dbReference type="InterPro" id="IPR018517">
    <property type="entry name" value="tRNA_hU_synthase_CS"/>
</dbReference>
<evidence type="ECO:0000256" key="5">
    <source>
        <dbReference type="ARBA" id="ARBA00022643"/>
    </source>
</evidence>
<evidence type="ECO:0000256" key="9">
    <source>
        <dbReference type="ARBA" id="ARBA00023002"/>
    </source>
</evidence>